<proteinExistence type="predicted"/>
<sequence>MLRYNTKKFLKTPITLFILVLLIISFSFSRPDLNRVYLISLISI</sequence>
<dbReference type="Proteomes" id="UP000006163">
    <property type="component" value="Plasmid VS116_lp25"/>
</dbReference>
<dbReference type="AlphaFoldDB" id="C0R8T8"/>
<keyword evidence="1" id="KW-0614">Plasmid</keyword>
<gene>
    <name evidence="1" type="ORF">BVAVS116_E0057</name>
</gene>
<accession>C0R8T8</accession>
<evidence type="ECO:0000313" key="2">
    <source>
        <dbReference type="Proteomes" id="UP000006163"/>
    </source>
</evidence>
<keyword evidence="2" id="KW-1185">Reference proteome</keyword>
<evidence type="ECO:0000313" key="1">
    <source>
        <dbReference type="EMBL" id="ACN52842.1"/>
    </source>
</evidence>
<dbReference type="HOGENOM" id="CLU_3285895_0_0_12"/>
<name>C0R8T8_BORVA</name>
<organism evidence="1 2">
    <name type="scientific">Borreliella valaisiana VS116</name>
    <dbReference type="NCBI Taxonomy" id="445987"/>
    <lineage>
        <taxon>Bacteria</taxon>
        <taxon>Pseudomonadati</taxon>
        <taxon>Spirochaetota</taxon>
        <taxon>Spirochaetia</taxon>
        <taxon>Spirochaetales</taxon>
        <taxon>Borreliaceae</taxon>
        <taxon>Borreliella</taxon>
    </lineage>
</organism>
<dbReference type="EMBL" id="CP001437">
    <property type="protein sequence ID" value="ACN52842.1"/>
    <property type="molecule type" value="Genomic_DNA"/>
</dbReference>
<protein>
    <submittedName>
        <fullName evidence="1">Uncharacterized protein</fullName>
    </submittedName>
</protein>
<reference evidence="1 2" key="1">
    <citation type="journal article" date="2012" name="J. Bacteriol.">
        <title>Whole-Genome Sequences of Borrelia bissettii, Borrelia valaisiana, and Borrelia spielmanii.</title>
        <authorList>
            <person name="Schutzer S.E."/>
            <person name="Fraser-Liggett C.M."/>
            <person name="Qiu W.G."/>
            <person name="Kraiczy P."/>
            <person name="Mongodin E.F."/>
            <person name="Dunn J.J."/>
            <person name="Luft B.J."/>
            <person name="Casjens S.R."/>
        </authorList>
    </citation>
    <scope>NUCLEOTIDE SEQUENCE [LARGE SCALE GENOMIC DNA]</scope>
    <source>
        <strain evidence="1 2">VS116</strain>
        <plasmid evidence="1">VS116_lp25</plasmid>
    </source>
</reference>
<geneLocation type="plasmid" evidence="1 2">
    <name>VS116_lp25</name>
</geneLocation>